<keyword evidence="2" id="KW-0012">Acyltransferase</keyword>
<keyword evidence="1 4" id="KW-0808">Transferase</keyword>
<organism evidence="4 5">
    <name type="scientific">Streptomyces niveus</name>
    <name type="common">Streptomyces spheroides</name>
    <dbReference type="NCBI Taxonomy" id="193462"/>
    <lineage>
        <taxon>Bacteria</taxon>
        <taxon>Bacillati</taxon>
        <taxon>Actinomycetota</taxon>
        <taxon>Actinomycetes</taxon>
        <taxon>Kitasatosporales</taxon>
        <taxon>Streptomycetaceae</taxon>
        <taxon>Streptomyces</taxon>
    </lineage>
</organism>
<dbReference type="Gene3D" id="3.40.630.30">
    <property type="match status" value="1"/>
</dbReference>
<dbReference type="PANTHER" id="PTHR10545">
    <property type="entry name" value="DIAMINE N-ACETYLTRANSFERASE"/>
    <property type="match status" value="1"/>
</dbReference>
<feature type="domain" description="N-acetyltransferase" evidence="3">
    <location>
        <begin position="3"/>
        <end position="157"/>
    </location>
</feature>
<dbReference type="Pfam" id="PF00583">
    <property type="entry name" value="Acetyltransf_1"/>
    <property type="match status" value="1"/>
</dbReference>
<dbReference type="GO" id="GO:0008080">
    <property type="term" value="F:N-acetyltransferase activity"/>
    <property type="evidence" value="ECO:0007669"/>
    <property type="project" value="TreeGrafter"/>
</dbReference>
<sequence>MTVTIRPADRRDIVAVAELIEEIERFYGSTEIQPLEERRSQVEEALFGSPPLASALLVEDEAGDLVGLAAYSFLWPAAGSSHSLFLKELYVRGTLRRQGVGARLMAEIRARAAARPGCSRVEWMTDRDNPNARAFYKSLGFVEFDGKIVYRVDTNTG</sequence>
<dbReference type="EMBL" id="CP018047">
    <property type="protein sequence ID" value="AQU68145.1"/>
    <property type="molecule type" value="Genomic_DNA"/>
</dbReference>
<dbReference type="OrthoDB" id="3375743at2"/>
<dbReference type="InterPro" id="IPR016181">
    <property type="entry name" value="Acyl_CoA_acyltransferase"/>
</dbReference>
<keyword evidence="5" id="KW-1185">Reference proteome</keyword>
<evidence type="ECO:0000256" key="2">
    <source>
        <dbReference type="ARBA" id="ARBA00023315"/>
    </source>
</evidence>
<dbReference type="Proteomes" id="UP000189677">
    <property type="component" value="Chromosome"/>
</dbReference>
<evidence type="ECO:0000313" key="5">
    <source>
        <dbReference type="Proteomes" id="UP000189677"/>
    </source>
</evidence>
<proteinExistence type="predicted"/>
<dbReference type="SUPFAM" id="SSF55729">
    <property type="entry name" value="Acyl-CoA N-acyltransferases (Nat)"/>
    <property type="match status" value="1"/>
</dbReference>
<dbReference type="AlphaFoldDB" id="A0A1U9QWW1"/>
<accession>A0A1U9QWW1</accession>
<name>A0A1U9QWW1_STRNV</name>
<dbReference type="KEGG" id="snw:BBN63_19930"/>
<evidence type="ECO:0000313" key="4">
    <source>
        <dbReference type="EMBL" id="AQU68145.1"/>
    </source>
</evidence>
<dbReference type="CDD" id="cd04301">
    <property type="entry name" value="NAT_SF"/>
    <property type="match status" value="1"/>
</dbReference>
<evidence type="ECO:0000259" key="3">
    <source>
        <dbReference type="PROSITE" id="PS51186"/>
    </source>
</evidence>
<dbReference type="RefSeq" id="WP_078076739.1">
    <property type="nucleotide sequence ID" value="NZ_CP018047.1"/>
</dbReference>
<reference evidence="4 5" key="1">
    <citation type="submission" date="2016-11" db="EMBL/GenBank/DDBJ databases">
        <title>Complete genome sequence of Streptomyces niveus SCSIO 3406.</title>
        <authorList>
            <person name="Zhu Q."/>
            <person name="Cheng W."/>
            <person name="Song Y."/>
            <person name="Li Q."/>
            <person name="Ju J."/>
        </authorList>
    </citation>
    <scope>NUCLEOTIDE SEQUENCE [LARGE SCALE GENOMIC DNA]</scope>
    <source>
        <strain evidence="4 5">SCSIO 3406</strain>
    </source>
</reference>
<dbReference type="NCBIfam" id="NF041716">
    <property type="entry name" value="HxA_phane_GNAT"/>
    <property type="match status" value="1"/>
</dbReference>
<evidence type="ECO:0000256" key="1">
    <source>
        <dbReference type="ARBA" id="ARBA00022679"/>
    </source>
</evidence>
<dbReference type="InterPro" id="IPR000182">
    <property type="entry name" value="GNAT_dom"/>
</dbReference>
<gene>
    <name evidence="4" type="ORF">BBN63_19930</name>
</gene>
<protein>
    <submittedName>
        <fullName evidence="4">GNAT family N-acetyltransferase</fullName>
    </submittedName>
</protein>
<dbReference type="InterPro" id="IPR051016">
    <property type="entry name" value="Diverse_Substrate_AcTransf"/>
</dbReference>
<dbReference type="PANTHER" id="PTHR10545:SF29">
    <property type="entry name" value="GH14572P-RELATED"/>
    <property type="match status" value="1"/>
</dbReference>
<dbReference type="PROSITE" id="PS51186">
    <property type="entry name" value="GNAT"/>
    <property type="match status" value="1"/>
</dbReference>